<evidence type="ECO:0000256" key="2">
    <source>
        <dbReference type="PROSITE-ProRule" id="PRU00284"/>
    </source>
</evidence>
<evidence type="ECO:0000313" key="5">
    <source>
        <dbReference type="Proteomes" id="UP001501495"/>
    </source>
</evidence>
<feature type="domain" description="Methyl-accepting transducer" evidence="3">
    <location>
        <begin position="147"/>
        <end position="315"/>
    </location>
</feature>
<keyword evidence="5" id="KW-1185">Reference proteome</keyword>
<dbReference type="PANTHER" id="PTHR32089:SF112">
    <property type="entry name" value="LYSOZYME-LIKE PROTEIN-RELATED"/>
    <property type="match status" value="1"/>
</dbReference>
<sequence length="315" mass="32568">MADRIALVPTPADAPSGVGADLRVAQYRGCLAASPRACLFVDALEGMRIDFANAAALASLDVMRAHLLRPPGPMAGTTLQDWFAVPEFATSALQARARGRETFVGQVRVGTEILDAYAAPVFEDPEHRASRVLGFFVVWSFATARVAALADVAASTDAVRVAFEGIGARAGEAVSVVEDAVGFAGQAAEVVAGLERASKEIGQVVGVIATIAEQTNLLALNATIEAARAGELGKGFAVVASEVKELARSTAHATEDVEKRIGAVVDGAGAAGGTLASITEIVGRIETLQREIATAVEEQRTGADRLHQTVRAALG</sequence>
<dbReference type="RefSeq" id="WP_344732322.1">
    <property type="nucleotide sequence ID" value="NZ_BAAAZH010000010.1"/>
</dbReference>
<gene>
    <name evidence="4" type="ORF">GCM10022215_11640</name>
</gene>
<name>A0ABP7XES9_9ACTN</name>
<dbReference type="SMART" id="SM00283">
    <property type="entry name" value="MA"/>
    <property type="match status" value="1"/>
</dbReference>
<proteinExistence type="predicted"/>
<evidence type="ECO:0000313" key="4">
    <source>
        <dbReference type="EMBL" id="GAA4113942.1"/>
    </source>
</evidence>
<reference evidence="5" key="1">
    <citation type="journal article" date="2019" name="Int. J. Syst. Evol. Microbiol.">
        <title>The Global Catalogue of Microorganisms (GCM) 10K type strain sequencing project: providing services to taxonomists for standard genome sequencing and annotation.</title>
        <authorList>
            <consortium name="The Broad Institute Genomics Platform"/>
            <consortium name="The Broad Institute Genome Sequencing Center for Infectious Disease"/>
            <person name="Wu L."/>
            <person name="Ma J."/>
        </authorList>
    </citation>
    <scope>NUCLEOTIDE SEQUENCE [LARGE SCALE GENOMIC DNA]</scope>
    <source>
        <strain evidence="5">JCM 16703</strain>
    </source>
</reference>
<evidence type="ECO:0000259" key="3">
    <source>
        <dbReference type="PROSITE" id="PS50111"/>
    </source>
</evidence>
<dbReference type="PROSITE" id="PS50111">
    <property type="entry name" value="CHEMOTAXIS_TRANSDUC_2"/>
    <property type="match status" value="1"/>
</dbReference>
<dbReference type="InterPro" id="IPR004089">
    <property type="entry name" value="MCPsignal_dom"/>
</dbReference>
<keyword evidence="1 2" id="KW-0807">Transducer</keyword>
<comment type="caution">
    <text evidence="4">The sequence shown here is derived from an EMBL/GenBank/DDBJ whole genome shotgun (WGS) entry which is preliminary data.</text>
</comment>
<dbReference type="EMBL" id="BAAAZH010000010">
    <property type="protein sequence ID" value="GAA4113942.1"/>
    <property type="molecule type" value="Genomic_DNA"/>
</dbReference>
<dbReference type="Proteomes" id="UP001501495">
    <property type="component" value="Unassembled WGS sequence"/>
</dbReference>
<dbReference type="PANTHER" id="PTHR32089">
    <property type="entry name" value="METHYL-ACCEPTING CHEMOTAXIS PROTEIN MCPB"/>
    <property type="match status" value="1"/>
</dbReference>
<dbReference type="Pfam" id="PF00015">
    <property type="entry name" value="MCPsignal"/>
    <property type="match status" value="1"/>
</dbReference>
<evidence type="ECO:0000256" key="1">
    <source>
        <dbReference type="ARBA" id="ARBA00023224"/>
    </source>
</evidence>
<protein>
    <recommendedName>
        <fullName evidence="3">Methyl-accepting transducer domain-containing protein</fullName>
    </recommendedName>
</protein>
<dbReference type="SUPFAM" id="SSF58104">
    <property type="entry name" value="Methyl-accepting chemotaxis protein (MCP) signaling domain"/>
    <property type="match status" value="1"/>
</dbReference>
<organism evidence="4 5">
    <name type="scientific">Nocardioides fonticola</name>
    <dbReference type="NCBI Taxonomy" id="450363"/>
    <lineage>
        <taxon>Bacteria</taxon>
        <taxon>Bacillati</taxon>
        <taxon>Actinomycetota</taxon>
        <taxon>Actinomycetes</taxon>
        <taxon>Propionibacteriales</taxon>
        <taxon>Nocardioidaceae</taxon>
        <taxon>Nocardioides</taxon>
    </lineage>
</organism>
<dbReference type="Gene3D" id="1.10.287.950">
    <property type="entry name" value="Methyl-accepting chemotaxis protein"/>
    <property type="match status" value="1"/>
</dbReference>
<accession>A0ABP7XES9</accession>